<comment type="subcellular location">
    <subcellularLocation>
        <location evidence="1">Secreted</location>
    </subcellularLocation>
</comment>
<name>A0A1I6TRE9_9RHOB</name>
<keyword evidence="2" id="KW-0964">Secreted</keyword>
<dbReference type="InterPro" id="IPR018511">
    <property type="entry name" value="Hemolysin-typ_Ca-bd_CS"/>
</dbReference>
<evidence type="ECO:0000256" key="4">
    <source>
        <dbReference type="SAM" id="SignalP"/>
    </source>
</evidence>
<dbReference type="InterPro" id="IPR011049">
    <property type="entry name" value="Serralysin-like_metalloprot_C"/>
</dbReference>
<dbReference type="STRING" id="311180.SAMN04488050_106300"/>
<dbReference type="SUPFAM" id="SSF51120">
    <property type="entry name" value="beta-Roll"/>
    <property type="match status" value="1"/>
</dbReference>
<dbReference type="Proteomes" id="UP000199392">
    <property type="component" value="Unassembled WGS sequence"/>
</dbReference>
<dbReference type="InterPro" id="IPR001343">
    <property type="entry name" value="Hemolysn_Ca-bd"/>
</dbReference>
<gene>
    <name evidence="5" type="ORF">SAMN04488050_106300</name>
</gene>
<feature type="signal peptide" evidence="4">
    <location>
        <begin position="1"/>
        <end position="20"/>
    </location>
</feature>
<evidence type="ECO:0000256" key="1">
    <source>
        <dbReference type="ARBA" id="ARBA00004613"/>
    </source>
</evidence>
<evidence type="ECO:0000256" key="3">
    <source>
        <dbReference type="SAM" id="MobiDB-lite"/>
    </source>
</evidence>
<dbReference type="RefSeq" id="WP_092424899.1">
    <property type="nucleotide sequence ID" value="NZ_FNCL01000006.1"/>
</dbReference>
<dbReference type="OrthoDB" id="7863760at2"/>
<evidence type="ECO:0000256" key="2">
    <source>
        <dbReference type="ARBA" id="ARBA00022525"/>
    </source>
</evidence>
<protein>
    <submittedName>
        <fullName evidence="5">Hemolysin-type calcium-binding repeat-containing protein</fullName>
    </submittedName>
</protein>
<accession>A0A1I6TRE9</accession>
<dbReference type="EMBL" id="FOZW01000006">
    <property type="protein sequence ID" value="SFS91751.1"/>
    <property type="molecule type" value="Genomic_DNA"/>
</dbReference>
<feature type="region of interest" description="Disordered" evidence="3">
    <location>
        <begin position="24"/>
        <end position="49"/>
    </location>
</feature>
<dbReference type="Gene3D" id="2.150.10.10">
    <property type="entry name" value="Serralysin-like metalloprotease, C-terminal"/>
    <property type="match status" value="3"/>
</dbReference>
<evidence type="ECO:0000313" key="5">
    <source>
        <dbReference type="EMBL" id="SFS91751.1"/>
    </source>
</evidence>
<feature type="chain" id="PRO_5011636541" evidence="4">
    <location>
        <begin position="21"/>
        <end position="343"/>
    </location>
</feature>
<dbReference type="AlphaFoldDB" id="A0A1I6TRE9"/>
<dbReference type="Pfam" id="PF00353">
    <property type="entry name" value="HemolysinCabind"/>
    <property type="match status" value="4"/>
</dbReference>
<dbReference type="PROSITE" id="PS00330">
    <property type="entry name" value="HEMOLYSIN_CALCIUM"/>
    <property type="match status" value="4"/>
</dbReference>
<reference evidence="6" key="1">
    <citation type="submission" date="2016-10" db="EMBL/GenBank/DDBJ databases">
        <authorList>
            <person name="Varghese N."/>
            <person name="Submissions S."/>
        </authorList>
    </citation>
    <scope>NUCLEOTIDE SEQUENCE [LARGE SCALE GENOMIC DNA]</scope>
    <source>
        <strain evidence="6">DSM 26894</strain>
    </source>
</reference>
<keyword evidence="6" id="KW-1185">Reference proteome</keyword>
<dbReference type="PANTHER" id="PTHR38340">
    <property type="entry name" value="S-LAYER PROTEIN"/>
    <property type="match status" value="1"/>
</dbReference>
<sequence length="343" mass="33582">MLMLAGLMGMALLGSLAVFAMPDSEEDANGAPEEPESARADDTATSFDTAGDELPEAVPSEVNVAEVLQPGGQGTGSGENAIAPGETLEGTSLTDMLAGGAGADLIDGQEGDDELRGGDGADTLLGGPGNDTLHGDAGGDVLRGGAGNDLLFAHDGGGVLDGGMGDDVLQGGLGADDLTGGAGQDALHGREGADTLIGGRGVDTLFGGAGGDTLSGVVLNAGGSDVDGTDYLNGGAGDDLLWIGRGDVVSGGDGADSFLLGDWIAGGEAAELMDFDPQQDQIVVVWSGAEAPVLELRASAEEPGMTEICADGEVLALLPAADMPGLETIALIEAQQAGLPGAA</sequence>
<proteinExistence type="predicted"/>
<keyword evidence="4" id="KW-0732">Signal</keyword>
<dbReference type="PANTHER" id="PTHR38340:SF1">
    <property type="entry name" value="S-LAYER PROTEIN"/>
    <property type="match status" value="1"/>
</dbReference>
<organism evidence="5 6">
    <name type="scientific">Alloyangia pacifica</name>
    <dbReference type="NCBI Taxonomy" id="311180"/>
    <lineage>
        <taxon>Bacteria</taxon>
        <taxon>Pseudomonadati</taxon>
        <taxon>Pseudomonadota</taxon>
        <taxon>Alphaproteobacteria</taxon>
        <taxon>Rhodobacterales</taxon>
        <taxon>Roseobacteraceae</taxon>
        <taxon>Alloyangia</taxon>
    </lineage>
</organism>
<dbReference type="PRINTS" id="PR00313">
    <property type="entry name" value="CABNDNGRPT"/>
</dbReference>
<dbReference type="GO" id="GO:0005576">
    <property type="term" value="C:extracellular region"/>
    <property type="evidence" value="ECO:0007669"/>
    <property type="project" value="UniProtKB-SubCell"/>
</dbReference>
<dbReference type="InterPro" id="IPR050557">
    <property type="entry name" value="RTX_toxin/Mannuronan_C5-epim"/>
</dbReference>
<dbReference type="GO" id="GO:0005509">
    <property type="term" value="F:calcium ion binding"/>
    <property type="evidence" value="ECO:0007669"/>
    <property type="project" value="InterPro"/>
</dbReference>
<evidence type="ECO:0000313" key="6">
    <source>
        <dbReference type="Proteomes" id="UP000199392"/>
    </source>
</evidence>